<dbReference type="Pfam" id="PF00425">
    <property type="entry name" value="Chorismate_bind"/>
    <property type="match status" value="1"/>
</dbReference>
<dbReference type="InterPro" id="IPR005801">
    <property type="entry name" value="ADC_synthase"/>
</dbReference>
<dbReference type="Proteomes" id="UP000297861">
    <property type="component" value="Unassembled WGS sequence"/>
</dbReference>
<dbReference type="Gene3D" id="3.60.120.10">
    <property type="entry name" value="Anthranilate synthase"/>
    <property type="match status" value="1"/>
</dbReference>
<dbReference type="EC" id="2.6.1.85" evidence="2"/>
<protein>
    <submittedName>
        <fullName evidence="2">Aminodeoxychorismate synthase component I</fullName>
        <ecNumber evidence="2">2.6.1.85</ecNumber>
    </submittedName>
</protein>
<feature type="domain" description="Chorismate-utilising enzyme C-terminal" evidence="1">
    <location>
        <begin position="76"/>
        <end position="319"/>
    </location>
</feature>
<dbReference type="GO" id="GO:0000162">
    <property type="term" value="P:L-tryptophan biosynthetic process"/>
    <property type="evidence" value="ECO:0007669"/>
    <property type="project" value="TreeGrafter"/>
</dbReference>
<dbReference type="PRINTS" id="PR00095">
    <property type="entry name" value="ANTSNTHASEI"/>
</dbReference>
<dbReference type="EMBL" id="SOML01000008">
    <property type="protein sequence ID" value="TFD95329.1"/>
    <property type="molecule type" value="Genomic_DNA"/>
</dbReference>
<keyword evidence="2" id="KW-0032">Aminotransferase</keyword>
<organism evidence="2 3">
    <name type="scientific">Dysgonomonas capnocytophagoides</name>
    <dbReference type="NCBI Taxonomy" id="45254"/>
    <lineage>
        <taxon>Bacteria</taxon>
        <taxon>Pseudomonadati</taxon>
        <taxon>Bacteroidota</taxon>
        <taxon>Bacteroidia</taxon>
        <taxon>Bacteroidales</taxon>
        <taxon>Dysgonomonadaceae</taxon>
        <taxon>Dysgonomonas</taxon>
    </lineage>
</organism>
<dbReference type="InterPro" id="IPR019999">
    <property type="entry name" value="Anth_synth_I-like"/>
</dbReference>
<dbReference type="OrthoDB" id="9803598at2"/>
<gene>
    <name evidence="2" type="ORF">E2605_12985</name>
</gene>
<accession>A0A4Y8KZB3</accession>
<keyword evidence="3" id="KW-1185">Reference proteome</keyword>
<proteinExistence type="predicted"/>
<dbReference type="SUPFAM" id="SSF56322">
    <property type="entry name" value="ADC synthase"/>
    <property type="match status" value="1"/>
</dbReference>
<evidence type="ECO:0000313" key="2">
    <source>
        <dbReference type="EMBL" id="TFD95329.1"/>
    </source>
</evidence>
<sequence>MFYKNIDTVRLKMNECGHSGKPFLFAFDFEMQEAIFIEKPMDNTLIEFKAGNYQNIKRNKIIDREVTFHPSPISLESYKQKFDIVHKGLKRGDSFLTNLTIKTPIDTNLSLQDIFLLSNAPYKLYIPDRFVCFSPERFVKISVGSISTNPMKGTIDAEIPNAAEKILSDFKETAEHNTIVDLLRNDLSRSARGVYVKRFRYIEQIKNRFRDILQVSSEIEGQLSSDYHSHLGDIIVLMLPAGSVSGAPKSATIDLIKKAEGESRGFYTGVFGYYDGTELDSAVLIRFIESQNGQFYYRSGGGITAYSRCEEEYNEVLKKIYLPFV</sequence>
<dbReference type="PANTHER" id="PTHR11236:SF50">
    <property type="entry name" value="AMINODEOXYCHORISMATE SYNTHASE COMPONENT 1"/>
    <property type="match status" value="1"/>
</dbReference>
<dbReference type="PANTHER" id="PTHR11236">
    <property type="entry name" value="AMINOBENZOATE/ANTHRANILATE SYNTHASE"/>
    <property type="match status" value="1"/>
</dbReference>
<dbReference type="NCBIfam" id="NF005486">
    <property type="entry name" value="PRK07093.1"/>
    <property type="match status" value="1"/>
</dbReference>
<dbReference type="GO" id="GO:0046820">
    <property type="term" value="F:4-amino-4-deoxychorismate synthase activity"/>
    <property type="evidence" value="ECO:0007669"/>
    <property type="project" value="UniProtKB-EC"/>
</dbReference>
<evidence type="ECO:0000313" key="3">
    <source>
        <dbReference type="Proteomes" id="UP000297861"/>
    </source>
</evidence>
<dbReference type="InterPro" id="IPR015890">
    <property type="entry name" value="Chorismate_C"/>
</dbReference>
<keyword evidence="2" id="KW-0808">Transferase</keyword>
<reference evidence="2 3" key="1">
    <citation type="submission" date="2019-03" db="EMBL/GenBank/DDBJ databases">
        <title>San Antonio Military Medical Center submission to MRSN (WRAIR), pending publication.</title>
        <authorList>
            <person name="Blyth D.M."/>
            <person name="Mccarthy S.L."/>
            <person name="Schall S.E."/>
            <person name="Stam J.A."/>
            <person name="Ong A.C."/>
            <person name="Mcgann P.T."/>
        </authorList>
    </citation>
    <scope>NUCLEOTIDE SEQUENCE [LARGE SCALE GENOMIC DNA]</scope>
    <source>
        <strain evidence="2 3">MRSN571793</strain>
    </source>
</reference>
<dbReference type="STRING" id="1121485.GCA_000426485_01421"/>
<comment type="caution">
    <text evidence="2">The sequence shown here is derived from an EMBL/GenBank/DDBJ whole genome shotgun (WGS) entry which is preliminary data.</text>
</comment>
<name>A0A4Y8KZB3_9BACT</name>
<evidence type="ECO:0000259" key="1">
    <source>
        <dbReference type="Pfam" id="PF00425"/>
    </source>
</evidence>
<dbReference type="RefSeq" id="WP_026628018.1">
    <property type="nucleotide sequence ID" value="NZ_JAWZLG010000100.1"/>
</dbReference>
<dbReference type="AlphaFoldDB" id="A0A4Y8KZB3"/>